<name>A0A9X2CQZ6_9FLAO</name>
<dbReference type="AlphaFoldDB" id="A0A9X2CQZ6"/>
<reference evidence="1" key="1">
    <citation type="submission" date="2022-01" db="EMBL/GenBank/DDBJ databases">
        <title>Genome sequencing of Zunongwangia sp. M21534 genome.</title>
        <authorList>
            <person name="Chen Y."/>
            <person name="Dong C."/>
            <person name="Shao Z."/>
        </authorList>
    </citation>
    <scope>NUCLEOTIDE SEQUENCE</scope>
    <source>
        <strain evidence="1">MCCC M21534</strain>
    </source>
</reference>
<dbReference type="EMBL" id="JAKHSK010000046">
    <property type="protein sequence ID" value="MCL6220592.1"/>
    <property type="molecule type" value="Genomic_DNA"/>
</dbReference>
<organism evidence="1 2">
    <name type="scientific">Zunongwangia pacifica</name>
    <dbReference type="NCBI Taxonomy" id="2911062"/>
    <lineage>
        <taxon>Bacteria</taxon>
        <taxon>Pseudomonadati</taxon>
        <taxon>Bacteroidota</taxon>
        <taxon>Flavobacteriia</taxon>
        <taxon>Flavobacteriales</taxon>
        <taxon>Flavobacteriaceae</taxon>
        <taxon>Zunongwangia</taxon>
    </lineage>
</organism>
<keyword evidence="2" id="KW-1185">Reference proteome</keyword>
<proteinExistence type="predicted"/>
<protein>
    <submittedName>
        <fullName evidence="1">Uncharacterized protein</fullName>
    </submittedName>
</protein>
<dbReference type="Proteomes" id="UP001139521">
    <property type="component" value="Unassembled WGS sequence"/>
</dbReference>
<comment type="caution">
    <text evidence="1">The sequence shown here is derived from an EMBL/GenBank/DDBJ whole genome shotgun (WGS) entry which is preliminary data.</text>
</comment>
<evidence type="ECO:0000313" key="1">
    <source>
        <dbReference type="EMBL" id="MCL6220592.1"/>
    </source>
</evidence>
<gene>
    <name evidence="1" type="ORF">L1967_20050</name>
</gene>
<sequence length="86" mass="10231">MDYTGWSDFVFEQNYQLPDLNEVEKFIIENDHLEKIPNEKEVVENGLKLGEMDRLLLQKVEELSLYVIKQDQEITSLKDKLKKTEN</sequence>
<evidence type="ECO:0000313" key="2">
    <source>
        <dbReference type="Proteomes" id="UP001139521"/>
    </source>
</evidence>
<dbReference type="RefSeq" id="WP_249603285.1">
    <property type="nucleotide sequence ID" value="NZ_JAKHSK010000046.1"/>
</dbReference>
<accession>A0A9X2CQZ6</accession>